<protein>
    <recommendedName>
        <fullName evidence="6">Protein HflC</fullName>
    </recommendedName>
</protein>
<feature type="domain" description="Band 7" evidence="8">
    <location>
        <begin position="21"/>
        <end position="196"/>
    </location>
</feature>
<reference evidence="9 10" key="1">
    <citation type="submission" date="2019-09" db="EMBL/GenBank/DDBJ databases">
        <authorList>
            <person name="Kevbrin V."/>
            <person name="Grouzdev D.S."/>
        </authorList>
    </citation>
    <scope>NUCLEOTIDE SEQUENCE [LARGE SCALE GENOMIC DNA]</scope>
    <source>
        <strain evidence="9 10">G-192</strain>
    </source>
</reference>
<dbReference type="SMART" id="SM00244">
    <property type="entry name" value="PHB"/>
    <property type="match status" value="1"/>
</dbReference>
<comment type="function">
    <text evidence="6">HflC and HflK could regulate a protease.</text>
</comment>
<keyword evidence="10" id="KW-1185">Reference proteome</keyword>
<comment type="similarity">
    <text evidence="2 6">Belongs to the band 7/mec-2 family. HflC subfamily.</text>
</comment>
<keyword evidence="4 7" id="KW-1133">Transmembrane helix</keyword>
<accession>A0A5M6ZLK6</accession>
<dbReference type="Proteomes" id="UP000325122">
    <property type="component" value="Unassembled WGS sequence"/>
</dbReference>
<evidence type="ECO:0000256" key="6">
    <source>
        <dbReference type="PIRNR" id="PIRNR005651"/>
    </source>
</evidence>
<dbReference type="GO" id="GO:0008233">
    <property type="term" value="F:peptidase activity"/>
    <property type="evidence" value="ECO:0007669"/>
    <property type="project" value="UniProtKB-KW"/>
</dbReference>
<dbReference type="GO" id="GO:0006508">
    <property type="term" value="P:proteolysis"/>
    <property type="evidence" value="ECO:0007669"/>
    <property type="project" value="UniProtKB-KW"/>
</dbReference>
<dbReference type="GO" id="GO:0016020">
    <property type="term" value="C:membrane"/>
    <property type="evidence" value="ECO:0007669"/>
    <property type="project" value="UniProtKB-SubCell"/>
</dbReference>
<organism evidence="9 10">
    <name type="scientific">Alkalicaulis satelles</name>
    <dbReference type="NCBI Taxonomy" id="2609175"/>
    <lineage>
        <taxon>Bacteria</taxon>
        <taxon>Pseudomonadati</taxon>
        <taxon>Pseudomonadota</taxon>
        <taxon>Alphaproteobacteria</taxon>
        <taxon>Maricaulales</taxon>
        <taxon>Maricaulaceae</taxon>
        <taxon>Alkalicaulis</taxon>
    </lineage>
</organism>
<feature type="transmembrane region" description="Helical" evidence="7">
    <location>
        <begin position="6"/>
        <end position="26"/>
    </location>
</feature>
<dbReference type="CDD" id="cd03405">
    <property type="entry name" value="SPFH_HflC"/>
    <property type="match status" value="1"/>
</dbReference>
<evidence type="ECO:0000259" key="8">
    <source>
        <dbReference type="SMART" id="SM00244"/>
    </source>
</evidence>
<dbReference type="InterPro" id="IPR001107">
    <property type="entry name" value="Band_7"/>
</dbReference>
<dbReference type="PIRSF" id="PIRSF005651">
    <property type="entry name" value="HflC"/>
    <property type="match status" value="1"/>
</dbReference>
<evidence type="ECO:0000256" key="7">
    <source>
        <dbReference type="SAM" id="Phobius"/>
    </source>
</evidence>
<evidence type="ECO:0000256" key="3">
    <source>
        <dbReference type="ARBA" id="ARBA00022692"/>
    </source>
</evidence>
<dbReference type="SUPFAM" id="SSF117892">
    <property type="entry name" value="Band 7/SPFH domain"/>
    <property type="match status" value="1"/>
</dbReference>
<dbReference type="PANTHER" id="PTHR42911:SF1">
    <property type="entry name" value="MODULATOR OF FTSH PROTEASE HFLC"/>
    <property type="match status" value="1"/>
</dbReference>
<keyword evidence="3 7" id="KW-0812">Transmembrane</keyword>
<dbReference type="PANTHER" id="PTHR42911">
    <property type="entry name" value="MODULATOR OF FTSH PROTEASE HFLC"/>
    <property type="match status" value="1"/>
</dbReference>
<evidence type="ECO:0000256" key="4">
    <source>
        <dbReference type="ARBA" id="ARBA00022989"/>
    </source>
</evidence>
<keyword evidence="9" id="KW-0645">Protease</keyword>
<dbReference type="InterPro" id="IPR036013">
    <property type="entry name" value="Band_7/SPFH_dom_sf"/>
</dbReference>
<dbReference type="EMBL" id="VWOJ01000001">
    <property type="protein sequence ID" value="KAA5804624.1"/>
    <property type="molecule type" value="Genomic_DNA"/>
</dbReference>
<name>A0A5M6ZLK6_9PROT</name>
<proteinExistence type="inferred from homology"/>
<dbReference type="InterPro" id="IPR010200">
    <property type="entry name" value="HflC"/>
</dbReference>
<evidence type="ECO:0000313" key="9">
    <source>
        <dbReference type="EMBL" id="KAA5804624.1"/>
    </source>
</evidence>
<evidence type="ECO:0000256" key="5">
    <source>
        <dbReference type="ARBA" id="ARBA00023136"/>
    </source>
</evidence>
<evidence type="ECO:0000256" key="1">
    <source>
        <dbReference type="ARBA" id="ARBA00004167"/>
    </source>
</evidence>
<comment type="subcellular location">
    <subcellularLocation>
        <location evidence="1">Membrane</location>
        <topology evidence="1">Single-pass membrane protein</topology>
    </subcellularLocation>
</comment>
<keyword evidence="9" id="KW-0378">Hydrolase</keyword>
<evidence type="ECO:0000313" key="10">
    <source>
        <dbReference type="Proteomes" id="UP000325122"/>
    </source>
</evidence>
<dbReference type="AlphaFoldDB" id="A0A5M6ZLK6"/>
<dbReference type="RefSeq" id="WP_150021655.1">
    <property type="nucleotide sequence ID" value="NZ_VWOJ01000001.1"/>
</dbReference>
<keyword evidence="5 7" id="KW-0472">Membrane</keyword>
<sequence>MRTVIYALIGVVILGVIVLMNSIYIVSERQQALVLRFGEPMAVVNAIVDPDEPRPSEAGLHFRTPFITTVTFFDKRNLEFDTPPSEILASDQERIVVDAFLRYRVVNPLRVFQTVRDETGLRQRLRSIMDDSVRGVIASLPSSEIISGQRADLMERIRVAVETQARNQDLGIEIIDARIKRADLPQQIANQVFERMRAERQQEAAQIRAEGEQRSREIRADADRQVEVILANARAESERIRGEGDGERNRIFAAAFNQDPDFFDFYRSMIAYETALRDGTPIIVPADSEFFRYFRSERGSPR</sequence>
<comment type="caution">
    <text evidence="9">The sequence shown here is derived from an EMBL/GenBank/DDBJ whole genome shotgun (WGS) entry which is preliminary data.</text>
</comment>
<evidence type="ECO:0000256" key="2">
    <source>
        <dbReference type="ARBA" id="ARBA00007862"/>
    </source>
</evidence>
<dbReference type="Gene3D" id="3.30.479.30">
    <property type="entry name" value="Band 7 domain"/>
    <property type="match status" value="1"/>
</dbReference>
<gene>
    <name evidence="9" type="ORF">F1654_01040</name>
</gene>
<dbReference type="Pfam" id="PF01145">
    <property type="entry name" value="Band_7"/>
    <property type="match status" value="1"/>
</dbReference>